<proteinExistence type="predicted"/>
<dbReference type="EMBL" id="JBBNAF010000011">
    <property type="protein sequence ID" value="KAK9098382.1"/>
    <property type="molecule type" value="Genomic_DNA"/>
</dbReference>
<evidence type="ECO:0000313" key="3">
    <source>
        <dbReference type="Proteomes" id="UP001420932"/>
    </source>
</evidence>
<evidence type="ECO:0000313" key="2">
    <source>
        <dbReference type="EMBL" id="KAK9098382.1"/>
    </source>
</evidence>
<evidence type="ECO:0000256" key="1">
    <source>
        <dbReference type="SAM" id="MobiDB-lite"/>
    </source>
</evidence>
<protein>
    <submittedName>
        <fullName evidence="2">Uncharacterized protein</fullName>
    </submittedName>
</protein>
<keyword evidence="3" id="KW-1185">Reference proteome</keyword>
<dbReference type="Proteomes" id="UP001420932">
    <property type="component" value="Unassembled WGS sequence"/>
</dbReference>
<reference evidence="2 3" key="1">
    <citation type="submission" date="2024-01" db="EMBL/GenBank/DDBJ databases">
        <title>Genome assemblies of Stephania.</title>
        <authorList>
            <person name="Yang L."/>
        </authorList>
    </citation>
    <scope>NUCLEOTIDE SEQUENCE [LARGE SCALE GENOMIC DNA]</scope>
    <source>
        <strain evidence="2">YNDBR</strain>
        <tissue evidence="2">Leaf</tissue>
    </source>
</reference>
<dbReference type="AlphaFoldDB" id="A0AAP0HUV5"/>
<sequence>MGGTGVGVAEEGRERVWVMAWEDEREDMGVVVVGGGGEGDLAMESGGGVEGGTLDEVPIERTVKLDCDDRVNADYGSVKVMGSTEVMGSAKDNGQATSDVNDNDGVEGSNTASAPAHEMIRP</sequence>
<organism evidence="2 3">
    <name type="scientific">Stephania yunnanensis</name>
    <dbReference type="NCBI Taxonomy" id="152371"/>
    <lineage>
        <taxon>Eukaryota</taxon>
        <taxon>Viridiplantae</taxon>
        <taxon>Streptophyta</taxon>
        <taxon>Embryophyta</taxon>
        <taxon>Tracheophyta</taxon>
        <taxon>Spermatophyta</taxon>
        <taxon>Magnoliopsida</taxon>
        <taxon>Ranunculales</taxon>
        <taxon>Menispermaceae</taxon>
        <taxon>Menispermoideae</taxon>
        <taxon>Cissampelideae</taxon>
        <taxon>Stephania</taxon>
    </lineage>
</organism>
<name>A0AAP0HUV5_9MAGN</name>
<gene>
    <name evidence="2" type="ORF">Syun_025427</name>
</gene>
<accession>A0AAP0HUV5</accession>
<feature type="region of interest" description="Disordered" evidence="1">
    <location>
        <begin position="86"/>
        <end position="122"/>
    </location>
</feature>
<comment type="caution">
    <text evidence="2">The sequence shown here is derived from an EMBL/GenBank/DDBJ whole genome shotgun (WGS) entry which is preliminary data.</text>
</comment>